<dbReference type="PANTHER" id="PTHR30487">
    <property type="entry name" value="TYPE 4 PREPILIN-LIKE PROTEINS LEADER PEPTIDE-PROCESSING ENZYME"/>
    <property type="match status" value="1"/>
</dbReference>
<keyword evidence="4" id="KW-0997">Cell inner membrane</keyword>
<protein>
    <recommendedName>
        <fullName evidence="9">Prepilin leader peptidase/N-methyltransferase</fullName>
        <ecNumber evidence="9">2.1.1.-</ecNumber>
        <ecNumber evidence="9">3.4.23.43</ecNumber>
    </recommendedName>
</protein>
<organism evidence="13 14">
    <name type="scientific">Cellulomonas shaoxiangyii</name>
    <dbReference type="NCBI Taxonomy" id="2566013"/>
    <lineage>
        <taxon>Bacteria</taxon>
        <taxon>Bacillati</taxon>
        <taxon>Actinomycetota</taxon>
        <taxon>Actinomycetes</taxon>
        <taxon>Micrococcales</taxon>
        <taxon>Cellulomonadaceae</taxon>
        <taxon>Cellulomonas</taxon>
    </lineage>
</organism>
<dbReference type="InterPro" id="IPR050882">
    <property type="entry name" value="Prepilin_peptidase/N-MTase"/>
</dbReference>
<dbReference type="Proteomes" id="UP000296469">
    <property type="component" value="Chromosome"/>
</dbReference>
<evidence type="ECO:0000256" key="5">
    <source>
        <dbReference type="ARBA" id="ARBA00022692"/>
    </source>
</evidence>
<evidence type="ECO:0000259" key="12">
    <source>
        <dbReference type="Pfam" id="PF06750"/>
    </source>
</evidence>
<evidence type="ECO:0000313" key="14">
    <source>
        <dbReference type="Proteomes" id="UP000296469"/>
    </source>
</evidence>
<reference evidence="13 14" key="1">
    <citation type="submission" date="2019-04" db="EMBL/GenBank/DDBJ databases">
        <title>Isolation and identification of Cellulomonas shaoxiangyii sp. Nov. isolated from feces of the Tibetan antelopes (Pantholops hodgsonii) in the Qinghai-Tibet plateau of China.</title>
        <authorList>
            <person name="Tian Z."/>
        </authorList>
    </citation>
    <scope>NUCLEOTIDE SEQUENCE [LARGE SCALE GENOMIC DNA]</scope>
    <source>
        <strain evidence="13 14">Z28</strain>
    </source>
</reference>
<evidence type="ECO:0000256" key="7">
    <source>
        <dbReference type="ARBA" id="ARBA00023136"/>
    </source>
</evidence>
<dbReference type="InterPro" id="IPR000045">
    <property type="entry name" value="Prepilin_IV_endopep_pep"/>
</dbReference>
<evidence type="ECO:0000256" key="2">
    <source>
        <dbReference type="ARBA" id="ARBA00005801"/>
    </source>
</evidence>
<dbReference type="GO" id="GO:0032259">
    <property type="term" value="P:methylation"/>
    <property type="evidence" value="ECO:0007669"/>
    <property type="project" value="UniProtKB-KW"/>
</dbReference>
<feature type="transmembrane region" description="Helical" evidence="10">
    <location>
        <begin position="125"/>
        <end position="142"/>
    </location>
</feature>
<proteinExistence type="inferred from homology"/>
<dbReference type="Pfam" id="PF01478">
    <property type="entry name" value="Peptidase_A24"/>
    <property type="match status" value="1"/>
</dbReference>
<keyword evidence="14" id="KW-1185">Reference proteome</keyword>
<keyword evidence="9" id="KW-0378">Hydrolase</keyword>
<keyword evidence="9" id="KW-0489">Methyltransferase</keyword>
<comment type="function">
    <text evidence="9">Plays an essential role in type IV pili and type II pseudopili formation by proteolytically removing the leader sequence from substrate proteins and subsequently monomethylating the alpha-amino group of the newly exposed N-terminal phenylalanine.</text>
</comment>
<dbReference type="GO" id="GO:0008168">
    <property type="term" value="F:methyltransferase activity"/>
    <property type="evidence" value="ECO:0007669"/>
    <property type="project" value="UniProtKB-KW"/>
</dbReference>
<dbReference type="EC" id="2.1.1.-" evidence="9"/>
<evidence type="ECO:0000256" key="1">
    <source>
        <dbReference type="ARBA" id="ARBA00004429"/>
    </source>
</evidence>
<comment type="subcellular location">
    <subcellularLocation>
        <location evidence="1">Cell inner membrane</location>
        <topology evidence="1">Multi-pass membrane protein</topology>
    </subcellularLocation>
    <subcellularLocation>
        <location evidence="9">Cell membrane</location>
        <topology evidence="9">Multi-pass membrane protein</topology>
    </subcellularLocation>
</comment>
<dbReference type="InterPro" id="IPR014032">
    <property type="entry name" value="Peptidase_A24A_bac"/>
</dbReference>
<dbReference type="GO" id="GO:0006465">
    <property type="term" value="P:signal peptide processing"/>
    <property type="evidence" value="ECO:0007669"/>
    <property type="project" value="TreeGrafter"/>
</dbReference>
<dbReference type="PANTHER" id="PTHR30487:SF0">
    <property type="entry name" value="PREPILIN LEADER PEPTIDASE_N-METHYLTRANSFERASE-RELATED"/>
    <property type="match status" value="1"/>
</dbReference>
<dbReference type="AlphaFoldDB" id="A0A4V1CN57"/>
<accession>A0A4V1CN57</accession>
<dbReference type="EMBL" id="CP039291">
    <property type="protein sequence ID" value="QCB95285.1"/>
    <property type="molecule type" value="Genomic_DNA"/>
</dbReference>
<gene>
    <name evidence="13" type="ORF">E5225_08770</name>
</gene>
<evidence type="ECO:0000256" key="6">
    <source>
        <dbReference type="ARBA" id="ARBA00022989"/>
    </source>
</evidence>
<keyword evidence="5 9" id="KW-0812">Transmembrane</keyword>
<comment type="catalytic activity">
    <reaction evidence="9">
        <text>Typically cleaves a -Gly-|-Phe- bond to release an N-terminal, basic peptide of 5-8 residues from type IV prepilin, and then N-methylates the new N-terminal amino group, the methyl donor being S-adenosyl-L-methionine.</text>
        <dbReference type="EC" id="3.4.23.43"/>
    </reaction>
</comment>
<comment type="similarity">
    <text evidence="2 8">Belongs to the peptidase A24 family.</text>
</comment>
<dbReference type="Pfam" id="PF06750">
    <property type="entry name" value="A24_N_bact"/>
    <property type="match status" value="1"/>
</dbReference>
<dbReference type="InterPro" id="IPR010627">
    <property type="entry name" value="Prepilin_pept_A24_N"/>
</dbReference>
<evidence type="ECO:0000259" key="11">
    <source>
        <dbReference type="Pfam" id="PF01478"/>
    </source>
</evidence>
<feature type="transmembrane region" description="Helical" evidence="10">
    <location>
        <begin position="6"/>
        <end position="25"/>
    </location>
</feature>
<feature type="transmembrane region" description="Helical" evidence="10">
    <location>
        <begin position="235"/>
        <end position="256"/>
    </location>
</feature>
<keyword evidence="6 10" id="KW-1133">Transmembrane helix</keyword>
<dbReference type="KEGG" id="celz:E5225_08770"/>
<dbReference type="RefSeq" id="WP_135973734.1">
    <property type="nucleotide sequence ID" value="NZ_CP039291.1"/>
</dbReference>
<name>A0A4V1CN57_9CELL</name>
<feature type="domain" description="Prepilin type IV endopeptidase peptidase" evidence="11">
    <location>
        <begin position="103"/>
        <end position="217"/>
    </location>
</feature>
<feature type="transmembrane region" description="Helical" evidence="10">
    <location>
        <begin position="204"/>
        <end position="223"/>
    </location>
</feature>
<evidence type="ECO:0000256" key="10">
    <source>
        <dbReference type="SAM" id="Phobius"/>
    </source>
</evidence>
<dbReference type="GO" id="GO:0004190">
    <property type="term" value="F:aspartic-type endopeptidase activity"/>
    <property type="evidence" value="ECO:0007669"/>
    <property type="project" value="UniProtKB-EC"/>
</dbReference>
<evidence type="ECO:0000313" key="13">
    <source>
        <dbReference type="EMBL" id="QCB95285.1"/>
    </source>
</evidence>
<evidence type="ECO:0000256" key="4">
    <source>
        <dbReference type="ARBA" id="ARBA00022519"/>
    </source>
</evidence>
<feature type="transmembrane region" description="Helical" evidence="10">
    <location>
        <begin position="154"/>
        <end position="173"/>
    </location>
</feature>
<keyword evidence="9" id="KW-0511">Multifunctional enzyme</keyword>
<dbReference type="GO" id="GO:0005886">
    <property type="term" value="C:plasma membrane"/>
    <property type="evidence" value="ECO:0007669"/>
    <property type="project" value="UniProtKB-SubCell"/>
</dbReference>
<dbReference type="EC" id="3.4.23.43" evidence="9"/>
<keyword evidence="9" id="KW-0808">Transferase</keyword>
<keyword evidence="3" id="KW-1003">Cell membrane</keyword>
<feature type="domain" description="Prepilin peptidase A24 N-terminal" evidence="12">
    <location>
        <begin position="9"/>
        <end position="90"/>
    </location>
</feature>
<dbReference type="Gene3D" id="1.20.120.1220">
    <property type="match status" value="1"/>
</dbReference>
<evidence type="ECO:0000256" key="3">
    <source>
        <dbReference type="ARBA" id="ARBA00022475"/>
    </source>
</evidence>
<dbReference type="OrthoDB" id="2087435at2"/>
<keyword evidence="9" id="KW-0645">Protease</keyword>
<evidence type="ECO:0000256" key="8">
    <source>
        <dbReference type="RuleBase" id="RU003793"/>
    </source>
</evidence>
<dbReference type="PRINTS" id="PR00864">
    <property type="entry name" value="PREPILNPTASE"/>
</dbReference>
<sequence>MYGVVVTGLLGLLVGSFLNVVVWRVPRGESVVAPPSACPRCHARIAWYDNVPVISWLALRGRCRRCELPISWRYPVVELATGLLFAGTFLLVGWSWEVPAFLYLAGITVCLTLIDIDVHRLPNAIVLPSYGVGGALLALAAWNPGGTADPGALLRAAVAGAGLFAFYFLLAVIHPRGMGFGDVKLAGVLGLYLGWVGWSAVGVGAFAAFLLGGVFGLVLTLVGRAGRKTSVPFGPWMLVGAAVGVVAGEPIARAYLDALT</sequence>
<feature type="transmembrane region" description="Helical" evidence="10">
    <location>
        <begin position="74"/>
        <end position="94"/>
    </location>
</feature>
<keyword evidence="7 10" id="KW-0472">Membrane</keyword>
<evidence type="ECO:0000256" key="9">
    <source>
        <dbReference type="RuleBase" id="RU003794"/>
    </source>
</evidence>